<keyword evidence="7" id="KW-0539">Nucleus</keyword>
<evidence type="ECO:0000259" key="8">
    <source>
        <dbReference type="Pfam" id="PF03810"/>
    </source>
</evidence>
<evidence type="ECO:0000313" key="10">
    <source>
        <dbReference type="EMBL" id="JAS12030.1"/>
    </source>
</evidence>
<dbReference type="InterPro" id="IPR011989">
    <property type="entry name" value="ARM-like"/>
</dbReference>
<evidence type="ECO:0000256" key="6">
    <source>
        <dbReference type="ARBA" id="ARBA00022927"/>
    </source>
</evidence>
<dbReference type="AlphaFoldDB" id="A0A1B6CFB4"/>
<dbReference type="SUPFAM" id="SSF48371">
    <property type="entry name" value="ARM repeat"/>
    <property type="match status" value="1"/>
</dbReference>
<keyword evidence="5" id="KW-0963">Cytoplasm</keyword>
<dbReference type="InterPro" id="IPR016024">
    <property type="entry name" value="ARM-type_fold"/>
</dbReference>
<dbReference type="Gene3D" id="1.25.10.10">
    <property type="entry name" value="Leucine-rich Repeat Variant"/>
    <property type="match status" value="1"/>
</dbReference>
<protein>
    <recommendedName>
        <fullName evidence="11">Importin N-terminal domain-containing protein</fullName>
    </recommendedName>
</protein>
<evidence type="ECO:0000256" key="3">
    <source>
        <dbReference type="ARBA" id="ARBA00009466"/>
    </source>
</evidence>
<evidence type="ECO:0000256" key="2">
    <source>
        <dbReference type="ARBA" id="ARBA00004496"/>
    </source>
</evidence>
<dbReference type="PANTHER" id="PTHR21452:SF4">
    <property type="entry name" value="EXPORTIN-6"/>
    <property type="match status" value="1"/>
</dbReference>
<organism evidence="10">
    <name type="scientific">Clastoptera arizonana</name>
    <name type="common">Arizona spittle bug</name>
    <dbReference type="NCBI Taxonomy" id="38151"/>
    <lineage>
        <taxon>Eukaryota</taxon>
        <taxon>Metazoa</taxon>
        <taxon>Ecdysozoa</taxon>
        <taxon>Arthropoda</taxon>
        <taxon>Hexapoda</taxon>
        <taxon>Insecta</taxon>
        <taxon>Pterygota</taxon>
        <taxon>Neoptera</taxon>
        <taxon>Paraneoptera</taxon>
        <taxon>Hemiptera</taxon>
        <taxon>Auchenorrhyncha</taxon>
        <taxon>Cercopoidea</taxon>
        <taxon>Clastopteridae</taxon>
        <taxon>Clastoptera</taxon>
    </lineage>
</organism>
<feature type="non-terminal residue" evidence="10">
    <location>
        <position position="734"/>
    </location>
</feature>
<evidence type="ECO:0000256" key="1">
    <source>
        <dbReference type="ARBA" id="ARBA00004123"/>
    </source>
</evidence>
<dbReference type="InterPro" id="IPR001494">
    <property type="entry name" value="Importin-beta_N"/>
</dbReference>
<dbReference type="GO" id="GO:0005634">
    <property type="term" value="C:nucleus"/>
    <property type="evidence" value="ECO:0007669"/>
    <property type="project" value="UniProtKB-SubCell"/>
</dbReference>
<dbReference type="PANTHER" id="PTHR21452">
    <property type="entry name" value="EXPORTIN-6"/>
    <property type="match status" value="1"/>
</dbReference>
<dbReference type="GO" id="GO:0005049">
    <property type="term" value="F:nuclear export signal receptor activity"/>
    <property type="evidence" value="ECO:0007669"/>
    <property type="project" value="InterPro"/>
</dbReference>
<dbReference type="GO" id="GO:0006611">
    <property type="term" value="P:protein export from nucleus"/>
    <property type="evidence" value="ECO:0007669"/>
    <property type="project" value="InterPro"/>
</dbReference>
<dbReference type="Pfam" id="PF08389">
    <property type="entry name" value="Xpo1"/>
    <property type="match status" value="1"/>
</dbReference>
<evidence type="ECO:0000256" key="5">
    <source>
        <dbReference type="ARBA" id="ARBA00022490"/>
    </source>
</evidence>
<reference evidence="10" key="1">
    <citation type="submission" date="2015-12" db="EMBL/GenBank/DDBJ databases">
        <title>De novo transcriptome assembly of four potential Pierce s Disease insect vectors from Arizona vineyards.</title>
        <authorList>
            <person name="Tassone E.E."/>
        </authorList>
    </citation>
    <scope>NUCLEOTIDE SEQUENCE</scope>
</reference>
<comment type="subcellular location">
    <subcellularLocation>
        <location evidence="2">Cytoplasm</location>
    </subcellularLocation>
    <subcellularLocation>
        <location evidence="1">Nucleus</location>
    </subcellularLocation>
</comment>
<feature type="domain" description="Importin N-terminal" evidence="8">
    <location>
        <begin position="41"/>
        <end position="96"/>
    </location>
</feature>
<dbReference type="EMBL" id="GEDC01025268">
    <property type="protein sequence ID" value="JAS12030.1"/>
    <property type="molecule type" value="Transcribed_RNA"/>
</dbReference>
<sequence>MSNNQIGLNPEKCKETQENLERLLSEFFSPNTSNECKHEIERMLSSFTSQPGSWRYCMYLMTTSNNEHLPMFCLSTIETVITQKWLVLTSEERSELTSMLYKQTLLQYYHVPCYIRNKLMKLVVNIARYDWPHFYPDFLANIFGLIEVPRTLLLGIDFLRITSEELICPKEDLSVCRKDELKRLFTSHIPRIFNYLAVILKSVKDNENQTEAQPIVESSLETICHLFSWLPLQAVNHSILLSLVCYFATKPNHIGVLALTAINELLYKNFIPVSFLPYLVSLCNQGYQLLQTTLNCDHNLLDDRYLSKVTELSNLCVSKHWHRLEQSKDSEFPVNEFLSTLYQFTFSQTSLSGFYECLETWTSLIEYIQSSNQNNRHEDVLLSLVQGILKKIQSEKSLDDEKTNDDNETERQEFLRLCIEVISKIAEIVPSETCSLVINAWEMSCNTYTQLLSRLESTKVVLPPDLSESLLYCAALTQAVGRLQTSLNTSPHICASLAGLAITAIRTNIHYKLSDSSLANFVVNLEVQVLAALKTWLTLDGLDSAVEACLTLLLRPHPAKLQHSAAHLLAAVAALSTKYPMQVLVSVQQFFGAKLDHLQPETQIVVQCALCKCLLSSINVTEDKEKSLNLLCHLFTSMTPSGVKDLKQVTSVLIHCQAESKNARKLLCSAIMPVLEEVVKEFPLHLSDNPDICEQMLSFFLEAFRSLQDLVGPEVVQCAVETFIQAFTSVDVIQ</sequence>
<evidence type="ECO:0000256" key="7">
    <source>
        <dbReference type="ARBA" id="ARBA00023242"/>
    </source>
</evidence>
<comment type="similarity">
    <text evidence="3">Belongs to the exportin family.</text>
</comment>
<dbReference type="GO" id="GO:0005737">
    <property type="term" value="C:cytoplasm"/>
    <property type="evidence" value="ECO:0007669"/>
    <property type="project" value="UniProtKB-SubCell"/>
</dbReference>
<name>A0A1B6CFB4_9HEMI</name>
<dbReference type="InterPro" id="IPR013598">
    <property type="entry name" value="Exportin-1/Importin-b-like"/>
</dbReference>
<dbReference type="Pfam" id="PF03810">
    <property type="entry name" value="IBN_N"/>
    <property type="match status" value="1"/>
</dbReference>
<keyword evidence="4" id="KW-0813">Transport</keyword>
<evidence type="ECO:0000256" key="4">
    <source>
        <dbReference type="ARBA" id="ARBA00022448"/>
    </source>
</evidence>
<accession>A0A1B6CFB4</accession>
<keyword evidence="6" id="KW-0653">Protein transport</keyword>
<evidence type="ECO:0000259" key="9">
    <source>
        <dbReference type="Pfam" id="PF08389"/>
    </source>
</evidence>
<feature type="domain" description="Exportin-1/Importin-beta-like" evidence="9">
    <location>
        <begin position="114"/>
        <end position="252"/>
    </location>
</feature>
<gene>
    <name evidence="10" type="ORF">g.32597</name>
</gene>
<evidence type="ECO:0008006" key="11">
    <source>
        <dbReference type="Google" id="ProtNLM"/>
    </source>
</evidence>
<dbReference type="GO" id="GO:0031267">
    <property type="term" value="F:small GTPase binding"/>
    <property type="evidence" value="ECO:0007669"/>
    <property type="project" value="InterPro"/>
</dbReference>
<proteinExistence type="inferred from homology"/>
<dbReference type="InterPro" id="IPR040016">
    <property type="entry name" value="XPO6"/>
</dbReference>